<dbReference type="AlphaFoldDB" id="A0A923FM88"/>
<gene>
    <name evidence="2" type="ORF">HU742_014225</name>
    <name evidence="1" type="ORF">HU742_06480</name>
</gene>
<evidence type="ECO:0000313" key="3">
    <source>
        <dbReference type="Proteomes" id="UP000659438"/>
    </source>
</evidence>
<accession>A0A923FM88</accession>
<dbReference type="RefSeq" id="WP_186642886.1">
    <property type="nucleotide sequence ID" value="NZ_JABWQX020000001.1"/>
</dbReference>
<proteinExistence type="predicted"/>
<organism evidence="1">
    <name type="scientific">Pseudomonas marvdashtae</name>
    <dbReference type="NCBI Taxonomy" id="2745500"/>
    <lineage>
        <taxon>Bacteria</taxon>
        <taxon>Pseudomonadati</taxon>
        <taxon>Pseudomonadota</taxon>
        <taxon>Gammaproteobacteria</taxon>
        <taxon>Pseudomonadales</taxon>
        <taxon>Pseudomonadaceae</taxon>
        <taxon>Pseudomonas</taxon>
    </lineage>
</organism>
<sequence>MNAFSVLSVILSVVSLILIGLVMLVDDSFMFAAVPAVLAATYLDHLGIEKSLRDFLAEGRARQ</sequence>
<reference evidence="2" key="3">
    <citation type="submission" date="2021-06" db="EMBL/GenBank/DDBJ databases">
        <title>Updating the genus Pseudomonas: Description of 43 new species and partition of the Pseudomonas putida group.</title>
        <authorList>
            <person name="Girard L."/>
            <person name="Lood C."/>
            <person name="Vandamme P."/>
            <person name="Rokni-Zadeh H."/>
            <person name="Van Noort V."/>
            <person name="Hofte M."/>
            <person name="Lavigne R."/>
            <person name="De Mot R."/>
        </authorList>
    </citation>
    <scope>NUCLEOTIDE SEQUENCE</scope>
    <source>
        <strain evidence="2">SWRI102</strain>
    </source>
</reference>
<protein>
    <submittedName>
        <fullName evidence="1">Uncharacterized protein</fullName>
    </submittedName>
</protein>
<name>A0A923FM88_9PSED</name>
<evidence type="ECO:0000313" key="1">
    <source>
        <dbReference type="EMBL" id="MBC3394843.1"/>
    </source>
</evidence>
<evidence type="ECO:0000313" key="2">
    <source>
        <dbReference type="EMBL" id="MBV4552298.1"/>
    </source>
</evidence>
<keyword evidence="3" id="KW-1185">Reference proteome</keyword>
<dbReference type="EMBL" id="JABWQX010000001">
    <property type="protein sequence ID" value="MBC3394843.1"/>
    <property type="molecule type" value="Genomic_DNA"/>
</dbReference>
<comment type="caution">
    <text evidence="1">The sequence shown here is derived from an EMBL/GenBank/DDBJ whole genome shotgun (WGS) entry which is preliminary data.</text>
</comment>
<reference evidence="1" key="2">
    <citation type="submission" date="2020-07" db="EMBL/GenBank/DDBJ databases">
        <authorList>
            <person name="Lood C."/>
            <person name="Girard L."/>
        </authorList>
    </citation>
    <scope>NUCLEOTIDE SEQUENCE</scope>
    <source>
        <strain evidence="1">SWRI102</strain>
    </source>
</reference>
<dbReference type="EMBL" id="JABWQX020000001">
    <property type="protein sequence ID" value="MBV4552298.1"/>
    <property type="molecule type" value="Genomic_DNA"/>
</dbReference>
<reference evidence="1 3" key="1">
    <citation type="journal article" date="2020" name="Microorganisms">
        <title>Reliable Identification of Environmental Pseudomonas Isolates Using the rpoD Gene.</title>
        <authorList>
            <consortium name="The Broad Institute Genome Sequencing Platform"/>
            <person name="Girard L."/>
            <person name="Lood C."/>
            <person name="Rokni-Zadeh H."/>
            <person name="van Noort V."/>
            <person name="Lavigne R."/>
            <person name="De Mot R."/>
        </authorList>
    </citation>
    <scope>NUCLEOTIDE SEQUENCE</scope>
    <source>
        <strain evidence="1 3">SWRI102</strain>
    </source>
</reference>
<dbReference type="Proteomes" id="UP000659438">
    <property type="component" value="Unassembled WGS sequence"/>
</dbReference>